<dbReference type="GO" id="GO:0003677">
    <property type="term" value="F:DNA binding"/>
    <property type="evidence" value="ECO:0007669"/>
    <property type="project" value="UniProtKB-KW"/>
</dbReference>
<dbReference type="PANTHER" id="PTHR30461">
    <property type="entry name" value="DNA-INVERTASE FROM LAMBDOID PROPHAGE"/>
    <property type="match status" value="1"/>
</dbReference>
<evidence type="ECO:0000256" key="6">
    <source>
        <dbReference type="PROSITE-ProRule" id="PRU10137"/>
    </source>
</evidence>
<dbReference type="PANTHER" id="PTHR30461:SF19">
    <property type="entry name" value="SITE-SPECIFIC RECOMBINASE RESOLVASE FAMILY"/>
    <property type="match status" value="1"/>
</dbReference>
<keyword evidence="2" id="KW-0229">DNA integration</keyword>
<keyword evidence="9" id="KW-1185">Reference proteome</keyword>
<dbReference type="AlphaFoldDB" id="A0A081MYP1"/>
<comment type="similarity">
    <text evidence="1">Belongs to the site-specific recombinase resolvase family.</text>
</comment>
<evidence type="ECO:0000256" key="5">
    <source>
        <dbReference type="PIRSR" id="PIRSR606118-50"/>
    </source>
</evidence>
<feature type="domain" description="Resolvase/invertase-type recombinase catalytic" evidence="7">
    <location>
        <begin position="2"/>
        <end position="145"/>
    </location>
</feature>
<dbReference type="Pfam" id="PF02796">
    <property type="entry name" value="HTH_7"/>
    <property type="match status" value="1"/>
</dbReference>
<comment type="caution">
    <text evidence="8">The sequence shown here is derived from an EMBL/GenBank/DDBJ whole genome shotgun (WGS) entry which is preliminary data.</text>
</comment>
<protein>
    <submittedName>
        <fullName evidence="8">Resolvase</fullName>
    </submittedName>
</protein>
<name>A0A081MYP1_9GAMM</name>
<dbReference type="Proteomes" id="UP000028006">
    <property type="component" value="Unassembled WGS sequence"/>
</dbReference>
<dbReference type="SUPFAM" id="SSF53041">
    <property type="entry name" value="Resolvase-like"/>
    <property type="match status" value="1"/>
</dbReference>
<dbReference type="InterPro" id="IPR006119">
    <property type="entry name" value="Resolv_N"/>
</dbReference>
<feature type="active site" description="O-(5'-phospho-DNA)-serine intermediate" evidence="5 6">
    <location>
        <position position="10"/>
    </location>
</feature>
<dbReference type="Gene3D" id="3.40.50.1390">
    <property type="entry name" value="Resolvase, N-terminal catalytic domain"/>
    <property type="match status" value="1"/>
</dbReference>
<proteinExistence type="inferred from homology"/>
<keyword evidence="4" id="KW-0233">DNA recombination</keyword>
<evidence type="ECO:0000256" key="4">
    <source>
        <dbReference type="ARBA" id="ARBA00023172"/>
    </source>
</evidence>
<dbReference type="InterPro" id="IPR036162">
    <property type="entry name" value="Resolvase-like_N_sf"/>
</dbReference>
<dbReference type="Pfam" id="PF00239">
    <property type="entry name" value="Resolvase"/>
    <property type="match status" value="1"/>
</dbReference>
<evidence type="ECO:0000256" key="1">
    <source>
        <dbReference type="ARBA" id="ARBA00009913"/>
    </source>
</evidence>
<dbReference type="InterPro" id="IPR006118">
    <property type="entry name" value="Recombinase_CS"/>
</dbReference>
<reference evidence="8 9" key="1">
    <citation type="submission" date="2014-06" db="EMBL/GenBank/DDBJ databases">
        <title>Whole Genome Sequences of Three Symbiotic Endozoicomonas Bacteria.</title>
        <authorList>
            <person name="Neave M.J."/>
            <person name="Apprill A."/>
            <person name="Voolstra C.R."/>
        </authorList>
    </citation>
    <scope>NUCLEOTIDE SEQUENCE [LARGE SCALE GENOMIC DNA]</scope>
    <source>
        <strain evidence="8 9">LMG 24815</strain>
    </source>
</reference>
<sequence length="208" mass="23368">MKICAYVRVSTTHQDLDTQKLSILNFAHKENIVVDRFVETVMSTRQGAQKQQLTDLIDQMKKGDQLIVSELSRLGKSLGQIIHIVDTLTKKEIRLTCIKENIRLGEKKSMQTKIMITLFGLFAEVERDLISERTKEGLARAKAQGRQAGRPKGSLSASKLDGKEDEIHLLLHKGVSKTAIAKITGVSRSTLHSFVQSRNLEEFPETKN</sequence>
<gene>
    <name evidence="8" type="ORF">GZ77_25845</name>
</gene>
<dbReference type="GO" id="GO:0015074">
    <property type="term" value="P:DNA integration"/>
    <property type="evidence" value="ECO:0007669"/>
    <property type="project" value="UniProtKB-KW"/>
</dbReference>
<dbReference type="PROSITE" id="PS00397">
    <property type="entry name" value="RECOMBINASES_1"/>
    <property type="match status" value="1"/>
</dbReference>
<dbReference type="CDD" id="cd03768">
    <property type="entry name" value="SR_ResInv"/>
    <property type="match status" value="1"/>
</dbReference>
<dbReference type="InterPro" id="IPR050639">
    <property type="entry name" value="SSR_resolvase"/>
</dbReference>
<evidence type="ECO:0000259" key="7">
    <source>
        <dbReference type="PROSITE" id="PS51736"/>
    </source>
</evidence>
<dbReference type="SMART" id="SM00857">
    <property type="entry name" value="Resolvase"/>
    <property type="match status" value="1"/>
</dbReference>
<dbReference type="eggNOG" id="COG1961">
    <property type="taxonomic scope" value="Bacteria"/>
</dbReference>
<evidence type="ECO:0000313" key="8">
    <source>
        <dbReference type="EMBL" id="KEQ11314.1"/>
    </source>
</evidence>
<accession>A0A081MYP1</accession>
<dbReference type="RefSeq" id="WP_034879879.1">
    <property type="nucleotide sequence ID" value="NZ_JOKG01000008.1"/>
</dbReference>
<evidence type="ECO:0000256" key="3">
    <source>
        <dbReference type="ARBA" id="ARBA00023125"/>
    </source>
</evidence>
<evidence type="ECO:0000313" key="9">
    <source>
        <dbReference type="Proteomes" id="UP000028006"/>
    </source>
</evidence>
<dbReference type="InterPro" id="IPR006120">
    <property type="entry name" value="Resolvase_HTH_dom"/>
</dbReference>
<dbReference type="Gene3D" id="1.10.10.60">
    <property type="entry name" value="Homeodomain-like"/>
    <property type="match status" value="1"/>
</dbReference>
<dbReference type="EMBL" id="JOKG01000008">
    <property type="protein sequence ID" value="KEQ11314.1"/>
    <property type="molecule type" value="Genomic_DNA"/>
</dbReference>
<organism evidence="8 9">
    <name type="scientific">Endozoicomonas montiporae</name>
    <dbReference type="NCBI Taxonomy" id="1027273"/>
    <lineage>
        <taxon>Bacteria</taxon>
        <taxon>Pseudomonadati</taxon>
        <taxon>Pseudomonadota</taxon>
        <taxon>Gammaproteobacteria</taxon>
        <taxon>Oceanospirillales</taxon>
        <taxon>Endozoicomonadaceae</taxon>
        <taxon>Endozoicomonas</taxon>
    </lineage>
</organism>
<dbReference type="GO" id="GO:0000150">
    <property type="term" value="F:DNA strand exchange activity"/>
    <property type="evidence" value="ECO:0007669"/>
    <property type="project" value="InterPro"/>
</dbReference>
<dbReference type="PROSITE" id="PS51736">
    <property type="entry name" value="RECOMBINASES_3"/>
    <property type="match status" value="1"/>
</dbReference>
<evidence type="ECO:0000256" key="2">
    <source>
        <dbReference type="ARBA" id="ARBA00022908"/>
    </source>
</evidence>
<keyword evidence="3" id="KW-0238">DNA-binding</keyword>